<dbReference type="AlphaFoldDB" id="A0AAV2ANA0"/>
<feature type="domain" description="RanBP2-type" evidence="6">
    <location>
        <begin position="398"/>
        <end position="427"/>
    </location>
</feature>
<dbReference type="InterPro" id="IPR045255">
    <property type="entry name" value="RanBP1-like"/>
</dbReference>
<dbReference type="Proteomes" id="UP001497382">
    <property type="component" value="Unassembled WGS sequence"/>
</dbReference>
<reference evidence="7 8" key="1">
    <citation type="submission" date="2024-04" db="EMBL/GenBank/DDBJ databases">
        <authorList>
            <person name="Rising A."/>
            <person name="Reimegard J."/>
            <person name="Sonavane S."/>
            <person name="Akerstrom W."/>
            <person name="Nylinder S."/>
            <person name="Hedman E."/>
            <person name="Kallberg Y."/>
        </authorList>
    </citation>
    <scope>NUCLEOTIDE SEQUENCE [LARGE SCALE GENOMIC DNA]</scope>
</reference>
<dbReference type="PROSITE" id="PS50196">
    <property type="entry name" value="RANBD1"/>
    <property type="match status" value="1"/>
</dbReference>
<evidence type="ECO:0000313" key="7">
    <source>
        <dbReference type="EMBL" id="CAL1285412.1"/>
    </source>
</evidence>
<dbReference type="InterPro" id="IPR000156">
    <property type="entry name" value="Ran_bind_dom"/>
</dbReference>
<dbReference type="PANTHER" id="PTHR23138:SF179">
    <property type="entry name" value="NUCLEAR PORE COMPLEX PROTEIN"/>
    <property type="match status" value="1"/>
</dbReference>
<evidence type="ECO:0000313" key="8">
    <source>
        <dbReference type="Proteomes" id="UP001497382"/>
    </source>
</evidence>
<evidence type="ECO:0000256" key="2">
    <source>
        <dbReference type="ARBA" id="ARBA00022771"/>
    </source>
</evidence>
<proteinExistence type="predicted"/>
<dbReference type="Gene3D" id="2.30.29.30">
    <property type="entry name" value="Pleckstrin-homology domain (PH domain)/Phosphotyrosine-binding domain (PTB)"/>
    <property type="match status" value="1"/>
</dbReference>
<name>A0AAV2ANA0_9ARAC</name>
<keyword evidence="1" id="KW-0479">Metal-binding</keyword>
<feature type="domain" description="RanBP2-type" evidence="6">
    <location>
        <begin position="343"/>
        <end position="372"/>
    </location>
</feature>
<dbReference type="GO" id="GO:0005096">
    <property type="term" value="F:GTPase activator activity"/>
    <property type="evidence" value="ECO:0007669"/>
    <property type="project" value="TreeGrafter"/>
</dbReference>
<dbReference type="EMBL" id="CAXIEN010000190">
    <property type="protein sequence ID" value="CAL1285412.1"/>
    <property type="molecule type" value="Genomic_DNA"/>
</dbReference>
<keyword evidence="2 4" id="KW-0863">Zinc-finger</keyword>
<dbReference type="InterPro" id="IPR001876">
    <property type="entry name" value="Znf_RanBP2"/>
</dbReference>
<comment type="caution">
    <text evidence="7">The sequence shown here is derived from an EMBL/GenBank/DDBJ whole genome shotgun (WGS) entry which is preliminary data.</text>
</comment>
<dbReference type="SMART" id="SM00160">
    <property type="entry name" value="RanBD"/>
    <property type="match status" value="1"/>
</dbReference>
<evidence type="ECO:0000259" key="5">
    <source>
        <dbReference type="PROSITE" id="PS50196"/>
    </source>
</evidence>
<evidence type="ECO:0008006" key="9">
    <source>
        <dbReference type="Google" id="ProtNLM"/>
    </source>
</evidence>
<dbReference type="SUPFAM" id="SSF50729">
    <property type="entry name" value="PH domain-like"/>
    <property type="match status" value="1"/>
</dbReference>
<evidence type="ECO:0000256" key="4">
    <source>
        <dbReference type="PROSITE-ProRule" id="PRU00322"/>
    </source>
</evidence>
<dbReference type="SMART" id="SM00547">
    <property type="entry name" value="ZnF_RBZ"/>
    <property type="match status" value="2"/>
</dbReference>
<protein>
    <recommendedName>
        <fullName evidence="9">RanBP2-type domain-containing protein</fullName>
    </recommendedName>
</protein>
<feature type="domain" description="RanBD1" evidence="5">
    <location>
        <begin position="181"/>
        <end position="308"/>
    </location>
</feature>
<dbReference type="PROSITE" id="PS50199">
    <property type="entry name" value="ZF_RANBP2_2"/>
    <property type="match status" value="2"/>
</dbReference>
<dbReference type="GO" id="GO:0008270">
    <property type="term" value="F:zinc ion binding"/>
    <property type="evidence" value="ECO:0007669"/>
    <property type="project" value="UniProtKB-KW"/>
</dbReference>
<gene>
    <name evidence="7" type="ORF">LARSCL_LOCUS13695</name>
</gene>
<evidence type="ECO:0000256" key="3">
    <source>
        <dbReference type="ARBA" id="ARBA00022833"/>
    </source>
</evidence>
<dbReference type="GO" id="GO:0005643">
    <property type="term" value="C:nuclear pore"/>
    <property type="evidence" value="ECO:0007669"/>
    <property type="project" value="TreeGrafter"/>
</dbReference>
<dbReference type="Pfam" id="PF00638">
    <property type="entry name" value="Ran_BP1"/>
    <property type="match status" value="1"/>
</dbReference>
<keyword evidence="3" id="KW-0862">Zinc</keyword>
<evidence type="ECO:0000256" key="1">
    <source>
        <dbReference type="ARBA" id="ARBA00022723"/>
    </source>
</evidence>
<keyword evidence="8" id="KW-1185">Reference proteome</keyword>
<dbReference type="GO" id="GO:0005737">
    <property type="term" value="C:cytoplasm"/>
    <property type="evidence" value="ECO:0007669"/>
    <property type="project" value="TreeGrafter"/>
</dbReference>
<dbReference type="PANTHER" id="PTHR23138">
    <property type="entry name" value="RAN BINDING PROTEIN"/>
    <property type="match status" value="1"/>
</dbReference>
<organism evidence="7 8">
    <name type="scientific">Larinioides sclopetarius</name>
    <dbReference type="NCBI Taxonomy" id="280406"/>
    <lineage>
        <taxon>Eukaryota</taxon>
        <taxon>Metazoa</taxon>
        <taxon>Ecdysozoa</taxon>
        <taxon>Arthropoda</taxon>
        <taxon>Chelicerata</taxon>
        <taxon>Arachnida</taxon>
        <taxon>Araneae</taxon>
        <taxon>Araneomorphae</taxon>
        <taxon>Entelegynae</taxon>
        <taxon>Araneoidea</taxon>
        <taxon>Araneidae</taxon>
        <taxon>Larinioides</taxon>
    </lineage>
</organism>
<dbReference type="PROSITE" id="PS01358">
    <property type="entry name" value="ZF_RANBP2_1"/>
    <property type="match status" value="2"/>
</dbReference>
<sequence length="428" mass="48206">MKPPTSILQPMSTSTPYITLLSPSTQTSLSTMSMSTPVISQSTSRSCLDDLSGPSQQLTAIPTINDDAATNLSVFTGISETPEAHDFEHFKLNCEIAACPVTDGDEGWDFLDDLKPVIPQSPEESLYSGDDEEISDADDVELSEFLDDFKHLIPLSAEIALKKGKCGKISGDAEEWEVLDDFNRLTPLPVEIALETGKYEKVMFEDQANLYKYVEQEWKEQHLCIVKIFYNEFNGRVRLLMKREEVLEACANHYITPHLELHHLENLDHAWAWVAEEFVNEELKLEHFCIRFKDAALAAAFKVAFTKAAYISYGAMTDDLTSSICEGTDLLALSEEIELEFASKATWRCRFCRANNGSDKHFCFICKASKPCWCKTSSKVPKTHTCDRYSPIGYQFTSAETWCCHLCETTNEADKFFCVICETSKPSL</sequence>
<dbReference type="InterPro" id="IPR011993">
    <property type="entry name" value="PH-like_dom_sf"/>
</dbReference>
<accession>A0AAV2ANA0</accession>
<evidence type="ECO:0000259" key="6">
    <source>
        <dbReference type="PROSITE" id="PS50199"/>
    </source>
</evidence>